<name>A0A9P4IW20_9PEZI</name>
<evidence type="ECO:0000313" key="3">
    <source>
        <dbReference type="EMBL" id="KAF2147919.1"/>
    </source>
</evidence>
<keyword evidence="4" id="KW-1185">Reference proteome</keyword>
<sequence>MVAINALLLSFLFLTTDVLAGILRYKATYIEDRKHKEITWTNTNFPDQNLQKVLDNMSTWSNGKYKAEKVKKNKKMIIVRNSVRAARKSDTDNMINEMRGVVSRGLSSGRRAGNLTPTVRKEQRY</sequence>
<dbReference type="AlphaFoldDB" id="A0A9P4IW20"/>
<reference evidence="3" key="1">
    <citation type="journal article" date="2020" name="Stud. Mycol.">
        <title>101 Dothideomycetes genomes: a test case for predicting lifestyles and emergence of pathogens.</title>
        <authorList>
            <person name="Haridas S."/>
            <person name="Albert R."/>
            <person name="Binder M."/>
            <person name="Bloem J."/>
            <person name="Labutti K."/>
            <person name="Salamov A."/>
            <person name="Andreopoulos B."/>
            <person name="Baker S."/>
            <person name="Barry K."/>
            <person name="Bills G."/>
            <person name="Bluhm B."/>
            <person name="Cannon C."/>
            <person name="Castanera R."/>
            <person name="Culley D."/>
            <person name="Daum C."/>
            <person name="Ezra D."/>
            <person name="Gonzalez J."/>
            <person name="Henrissat B."/>
            <person name="Kuo A."/>
            <person name="Liang C."/>
            <person name="Lipzen A."/>
            <person name="Lutzoni F."/>
            <person name="Magnuson J."/>
            <person name="Mondo S."/>
            <person name="Nolan M."/>
            <person name="Ohm R."/>
            <person name="Pangilinan J."/>
            <person name="Park H.-J."/>
            <person name="Ramirez L."/>
            <person name="Alfaro M."/>
            <person name="Sun H."/>
            <person name="Tritt A."/>
            <person name="Yoshinaga Y."/>
            <person name="Zwiers L.-H."/>
            <person name="Turgeon B."/>
            <person name="Goodwin S."/>
            <person name="Spatafora J."/>
            <person name="Crous P."/>
            <person name="Grigoriev I."/>
        </authorList>
    </citation>
    <scope>NUCLEOTIDE SEQUENCE</scope>
    <source>
        <strain evidence="3">CBS 260.36</strain>
    </source>
</reference>
<dbReference type="Proteomes" id="UP000799439">
    <property type="component" value="Unassembled WGS sequence"/>
</dbReference>
<organism evidence="3 4">
    <name type="scientific">Myriangium duriaei CBS 260.36</name>
    <dbReference type="NCBI Taxonomy" id="1168546"/>
    <lineage>
        <taxon>Eukaryota</taxon>
        <taxon>Fungi</taxon>
        <taxon>Dikarya</taxon>
        <taxon>Ascomycota</taxon>
        <taxon>Pezizomycotina</taxon>
        <taxon>Dothideomycetes</taxon>
        <taxon>Dothideomycetidae</taxon>
        <taxon>Myriangiales</taxon>
        <taxon>Myriangiaceae</taxon>
        <taxon>Myriangium</taxon>
    </lineage>
</organism>
<protein>
    <submittedName>
        <fullName evidence="3">Uncharacterized protein</fullName>
    </submittedName>
</protein>
<evidence type="ECO:0000256" key="2">
    <source>
        <dbReference type="SAM" id="SignalP"/>
    </source>
</evidence>
<comment type="caution">
    <text evidence="3">The sequence shown here is derived from an EMBL/GenBank/DDBJ whole genome shotgun (WGS) entry which is preliminary data.</text>
</comment>
<accession>A0A9P4IW20</accession>
<proteinExistence type="predicted"/>
<gene>
    <name evidence="3" type="ORF">K461DRAFT_272113</name>
</gene>
<feature type="signal peptide" evidence="2">
    <location>
        <begin position="1"/>
        <end position="20"/>
    </location>
</feature>
<evidence type="ECO:0000313" key="4">
    <source>
        <dbReference type="Proteomes" id="UP000799439"/>
    </source>
</evidence>
<feature type="chain" id="PRO_5040438584" evidence="2">
    <location>
        <begin position="21"/>
        <end position="125"/>
    </location>
</feature>
<evidence type="ECO:0000256" key="1">
    <source>
        <dbReference type="SAM" id="MobiDB-lite"/>
    </source>
</evidence>
<keyword evidence="2" id="KW-0732">Signal</keyword>
<dbReference type="EMBL" id="ML996094">
    <property type="protein sequence ID" value="KAF2147919.1"/>
    <property type="molecule type" value="Genomic_DNA"/>
</dbReference>
<feature type="region of interest" description="Disordered" evidence="1">
    <location>
        <begin position="106"/>
        <end position="125"/>
    </location>
</feature>